<proteinExistence type="predicted"/>
<sequence>MQNLIEEEKGKMLSANIALIQVEVKALYSALLELLPDVETFENEFNTAKTFLSPCEDYQQSILERMLVNLKFSCTEVAQVKVKVTGIREDVQILLTHTSSYASASQHNLCIPVQARLKVENTDDYYSSEETSQVAGPATTSSGAKRDSENTLEAQQTEALNDLVTSMQTQTPTVGTNKCRICGEKIHSRFYHMRKYHPGMKFFPCETCGEGFDSFKDYQNHIKAHTGAPLLKCDLCNSVLTTRQGMVSHMKSHIGNKPYTCDVCGKGYRCRTSVVSCTHGKLSSRAIDIMKYQSGFQCKTCGMHFATKDAIYKPEGGKSNTGGEEGKPPCVHSDIQKIFYCNLCPKFYTAVRKVRYHMNIHMGIKLHNCDSCGEKFLTSLDKKKHVYEKHGGECPGYKCRICGKICRSILGRESHYLDHTAEERSAHNVVIKMAECDICGKTVRRNALPNHKLIHSTQDSFICEVCGKGFKRKASLKQHVKVHMNPEDRPAVRHRHRTPGDRRRETQPRQKRVSDADRIFKCDICSKYLSSRQSLQQHELVHTKVKAYKCNLCSLSFSLPGNLKRHYIIHTGQKPFQCDFCGKGFVQKNCLDIHRRVHTGEKPYQCNHCGKRFSDPSTLYKHKAKHEKDNMSYHLQSL</sequence>
<dbReference type="FunFam" id="3.30.160.60:FF:000100">
    <property type="entry name" value="Zinc finger 45-like"/>
    <property type="match status" value="1"/>
</dbReference>
<dbReference type="FunFam" id="3.30.160.60:FF:000065">
    <property type="entry name" value="B-cell CLL/lymphoma 6, member B"/>
    <property type="match status" value="1"/>
</dbReference>
<keyword evidence="3 5" id="KW-0863">Zinc-finger</keyword>
<evidence type="ECO:0000256" key="5">
    <source>
        <dbReference type="PROSITE-ProRule" id="PRU00042"/>
    </source>
</evidence>
<evidence type="ECO:0000256" key="4">
    <source>
        <dbReference type="ARBA" id="ARBA00022833"/>
    </source>
</evidence>
<dbReference type="SUPFAM" id="SSF57667">
    <property type="entry name" value="beta-beta-alpha zinc fingers"/>
    <property type="match status" value="5"/>
</dbReference>
<dbReference type="PROSITE" id="PS50157">
    <property type="entry name" value="ZINC_FINGER_C2H2_2"/>
    <property type="match status" value="9"/>
</dbReference>
<feature type="domain" description="C2H2-type" evidence="7">
    <location>
        <begin position="339"/>
        <end position="366"/>
    </location>
</feature>
<evidence type="ECO:0000256" key="2">
    <source>
        <dbReference type="ARBA" id="ARBA00022737"/>
    </source>
</evidence>
<evidence type="ECO:0000313" key="8">
    <source>
        <dbReference type="EMBL" id="GFR63164.1"/>
    </source>
</evidence>
<feature type="domain" description="C2H2-type" evidence="7">
    <location>
        <begin position="367"/>
        <end position="395"/>
    </location>
</feature>
<dbReference type="Pfam" id="PF13912">
    <property type="entry name" value="zf-C2H2_6"/>
    <property type="match status" value="1"/>
</dbReference>
<dbReference type="GO" id="GO:0008270">
    <property type="term" value="F:zinc ion binding"/>
    <property type="evidence" value="ECO:0007669"/>
    <property type="project" value="UniProtKB-KW"/>
</dbReference>
<keyword evidence="2" id="KW-0677">Repeat</keyword>
<feature type="domain" description="C2H2-type" evidence="7">
    <location>
        <begin position="520"/>
        <end position="547"/>
    </location>
</feature>
<evidence type="ECO:0000256" key="3">
    <source>
        <dbReference type="ARBA" id="ARBA00022771"/>
    </source>
</evidence>
<feature type="domain" description="C2H2-type" evidence="7">
    <location>
        <begin position="461"/>
        <end position="488"/>
    </location>
</feature>
<dbReference type="GO" id="GO:0000977">
    <property type="term" value="F:RNA polymerase II transcription regulatory region sequence-specific DNA binding"/>
    <property type="evidence" value="ECO:0007669"/>
    <property type="project" value="TreeGrafter"/>
</dbReference>
<dbReference type="InterPro" id="IPR036236">
    <property type="entry name" value="Znf_C2H2_sf"/>
</dbReference>
<feature type="domain" description="C2H2-type" evidence="7">
    <location>
        <begin position="203"/>
        <end position="230"/>
    </location>
</feature>
<dbReference type="Gene3D" id="3.30.160.60">
    <property type="entry name" value="Classic Zinc Finger"/>
    <property type="match status" value="8"/>
</dbReference>
<dbReference type="Proteomes" id="UP000762676">
    <property type="component" value="Unassembled WGS sequence"/>
</dbReference>
<feature type="domain" description="C2H2-type" evidence="7">
    <location>
        <begin position="231"/>
        <end position="258"/>
    </location>
</feature>
<feature type="compositionally biased region" description="Basic and acidic residues" evidence="6">
    <location>
        <begin position="498"/>
        <end position="514"/>
    </location>
</feature>
<dbReference type="FunFam" id="3.30.160.60:FF:000538">
    <property type="entry name" value="zinc finger protein 853"/>
    <property type="match status" value="1"/>
</dbReference>
<feature type="region of interest" description="Disordered" evidence="6">
    <location>
        <begin position="128"/>
        <end position="154"/>
    </location>
</feature>
<evidence type="ECO:0000256" key="6">
    <source>
        <dbReference type="SAM" id="MobiDB-lite"/>
    </source>
</evidence>
<feature type="domain" description="C2H2-type" evidence="7">
    <location>
        <begin position="576"/>
        <end position="603"/>
    </location>
</feature>
<dbReference type="Pfam" id="PF12874">
    <property type="entry name" value="zf-met"/>
    <property type="match status" value="1"/>
</dbReference>
<dbReference type="GO" id="GO:0005634">
    <property type="term" value="C:nucleus"/>
    <property type="evidence" value="ECO:0007669"/>
    <property type="project" value="TreeGrafter"/>
</dbReference>
<evidence type="ECO:0000313" key="9">
    <source>
        <dbReference type="Proteomes" id="UP000762676"/>
    </source>
</evidence>
<dbReference type="Pfam" id="PF00096">
    <property type="entry name" value="zf-C2H2"/>
    <property type="match status" value="4"/>
</dbReference>
<keyword evidence="9" id="KW-1185">Reference proteome</keyword>
<evidence type="ECO:0000256" key="1">
    <source>
        <dbReference type="ARBA" id="ARBA00022723"/>
    </source>
</evidence>
<dbReference type="InterPro" id="IPR013087">
    <property type="entry name" value="Znf_C2H2_type"/>
</dbReference>
<dbReference type="PANTHER" id="PTHR24379">
    <property type="entry name" value="KRAB AND ZINC FINGER DOMAIN-CONTAINING"/>
    <property type="match status" value="1"/>
</dbReference>
<feature type="region of interest" description="Disordered" evidence="6">
    <location>
        <begin position="483"/>
        <end position="514"/>
    </location>
</feature>
<dbReference type="GO" id="GO:0000981">
    <property type="term" value="F:DNA-binding transcription factor activity, RNA polymerase II-specific"/>
    <property type="evidence" value="ECO:0007669"/>
    <property type="project" value="TreeGrafter"/>
</dbReference>
<organism evidence="8 9">
    <name type="scientific">Elysia marginata</name>
    <dbReference type="NCBI Taxonomy" id="1093978"/>
    <lineage>
        <taxon>Eukaryota</taxon>
        <taxon>Metazoa</taxon>
        <taxon>Spiralia</taxon>
        <taxon>Lophotrochozoa</taxon>
        <taxon>Mollusca</taxon>
        <taxon>Gastropoda</taxon>
        <taxon>Heterobranchia</taxon>
        <taxon>Euthyneura</taxon>
        <taxon>Panpulmonata</taxon>
        <taxon>Sacoglossa</taxon>
        <taxon>Placobranchoidea</taxon>
        <taxon>Plakobranchidae</taxon>
        <taxon>Elysia</taxon>
    </lineage>
</organism>
<keyword evidence="4" id="KW-0862">Zinc</keyword>
<dbReference type="EMBL" id="BMAT01007387">
    <property type="protein sequence ID" value="GFR63164.1"/>
    <property type="molecule type" value="Genomic_DNA"/>
</dbReference>
<accession>A0AAV4EQF7</accession>
<dbReference type="AlphaFoldDB" id="A0AAV4EQF7"/>
<keyword evidence="1" id="KW-0479">Metal-binding</keyword>
<feature type="domain" description="C2H2-type" evidence="7">
    <location>
        <begin position="604"/>
        <end position="631"/>
    </location>
</feature>
<feature type="domain" description="C2H2-type" evidence="7">
    <location>
        <begin position="548"/>
        <end position="575"/>
    </location>
</feature>
<feature type="compositionally biased region" description="Polar residues" evidence="6">
    <location>
        <begin position="128"/>
        <end position="143"/>
    </location>
</feature>
<evidence type="ECO:0000259" key="7">
    <source>
        <dbReference type="PROSITE" id="PS50157"/>
    </source>
</evidence>
<comment type="caution">
    <text evidence="8">The sequence shown here is derived from an EMBL/GenBank/DDBJ whole genome shotgun (WGS) entry which is preliminary data.</text>
</comment>
<dbReference type="SMART" id="SM00355">
    <property type="entry name" value="ZnF_C2H2"/>
    <property type="match status" value="12"/>
</dbReference>
<dbReference type="FunFam" id="3.30.160.60:FF:000624">
    <property type="entry name" value="zinc finger protein 697"/>
    <property type="match status" value="1"/>
</dbReference>
<name>A0AAV4EQF7_9GAST</name>
<dbReference type="PANTHER" id="PTHR24379:SF121">
    <property type="entry name" value="C2H2-TYPE DOMAIN-CONTAINING PROTEIN"/>
    <property type="match status" value="1"/>
</dbReference>
<dbReference type="PROSITE" id="PS00028">
    <property type="entry name" value="ZINC_FINGER_C2H2_1"/>
    <property type="match status" value="10"/>
</dbReference>
<gene>
    <name evidence="8" type="ORF">ElyMa_003597400</name>
</gene>
<protein>
    <submittedName>
        <fullName evidence="8">Zinc finger protein 226</fullName>
    </submittedName>
</protein>
<reference evidence="8 9" key="1">
    <citation type="journal article" date="2021" name="Elife">
        <title>Chloroplast acquisition without the gene transfer in kleptoplastic sea slugs, Plakobranchus ocellatus.</title>
        <authorList>
            <person name="Maeda T."/>
            <person name="Takahashi S."/>
            <person name="Yoshida T."/>
            <person name="Shimamura S."/>
            <person name="Takaki Y."/>
            <person name="Nagai Y."/>
            <person name="Toyoda A."/>
            <person name="Suzuki Y."/>
            <person name="Arimoto A."/>
            <person name="Ishii H."/>
            <person name="Satoh N."/>
            <person name="Nishiyama T."/>
            <person name="Hasebe M."/>
            <person name="Maruyama T."/>
            <person name="Minagawa J."/>
            <person name="Obokata J."/>
            <person name="Shigenobu S."/>
        </authorList>
    </citation>
    <scope>NUCLEOTIDE SEQUENCE [LARGE SCALE GENOMIC DNA]</scope>
</reference>